<reference evidence="2 3" key="1">
    <citation type="submission" date="2020-04" db="EMBL/GenBank/DDBJ databases">
        <authorList>
            <person name="Hitch T.C.A."/>
            <person name="Wylensek D."/>
            <person name="Clavel T."/>
        </authorList>
    </citation>
    <scope>NUCLEOTIDE SEQUENCE [LARGE SCALE GENOMIC DNA]</scope>
    <source>
        <strain evidence="2 3">BL-383-APC-2I</strain>
    </source>
</reference>
<organism evidence="2 3">
    <name type="scientific">Corynebacterium xerosis</name>
    <dbReference type="NCBI Taxonomy" id="1725"/>
    <lineage>
        <taxon>Bacteria</taxon>
        <taxon>Bacillati</taxon>
        <taxon>Actinomycetota</taxon>
        <taxon>Actinomycetes</taxon>
        <taxon>Mycobacteriales</taxon>
        <taxon>Corynebacteriaceae</taxon>
        <taxon>Corynebacterium</taxon>
    </lineage>
</organism>
<evidence type="ECO:0000313" key="2">
    <source>
        <dbReference type="EMBL" id="NMF09479.1"/>
    </source>
</evidence>
<protein>
    <submittedName>
        <fullName evidence="2">Uncharacterized protein</fullName>
    </submittedName>
</protein>
<evidence type="ECO:0000313" key="3">
    <source>
        <dbReference type="Proteomes" id="UP000589552"/>
    </source>
</evidence>
<sequence>MTTSVVVRAVIRRPPRRLRRSLAQCRRELAFGGWAEIMVGDMREDAAALAPLGGFELLHGLRPGAGAETGAETGPHHEPPDDGRPPGPVTGTCTDAARAALATSMTVILEVLAGRRRPEGLRAASVDERVHAGLRHRIRAGGMRGAALRTLHPSARPCGTRVEFVGSYAHAGRVRALAGAMIDDGRGWTITALRFL</sequence>
<gene>
    <name evidence="2" type="ORF">HF852_07715</name>
</gene>
<comment type="caution">
    <text evidence="2">The sequence shown here is derived from an EMBL/GenBank/DDBJ whole genome shotgun (WGS) entry which is preliminary data.</text>
</comment>
<dbReference type="AlphaFoldDB" id="A0A7X9SWQ7"/>
<name>A0A7X9SWQ7_9CORY</name>
<dbReference type="InterPro" id="IPR045596">
    <property type="entry name" value="DUF6459"/>
</dbReference>
<feature type="region of interest" description="Disordered" evidence="1">
    <location>
        <begin position="61"/>
        <end position="90"/>
    </location>
</feature>
<feature type="compositionally biased region" description="Basic and acidic residues" evidence="1">
    <location>
        <begin position="74"/>
        <end position="84"/>
    </location>
</feature>
<accession>A0A7X9SWQ7</accession>
<evidence type="ECO:0000256" key="1">
    <source>
        <dbReference type="SAM" id="MobiDB-lite"/>
    </source>
</evidence>
<dbReference type="RefSeq" id="WP_168937871.1">
    <property type="nucleotide sequence ID" value="NZ_JABAGA010000004.1"/>
</dbReference>
<dbReference type="Proteomes" id="UP000589552">
    <property type="component" value="Unassembled WGS sequence"/>
</dbReference>
<dbReference type="Pfam" id="PF20060">
    <property type="entry name" value="DUF6459"/>
    <property type="match status" value="1"/>
</dbReference>
<dbReference type="EMBL" id="JABAGA010000004">
    <property type="protein sequence ID" value="NMF09479.1"/>
    <property type="molecule type" value="Genomic_DNA"/>
</dbReference>
<proteinExistence type="predicted"/>
<feature type="compositionally biased region" description="Low complexity" evidence="1">
    <location>
        <begin position="64"/>
        <end position="73"/>
    </location>
</feature>